<dbReference type="Pfam" id="PF00923">
    <property type="entry name" value="TAL_FSA"/>
    <property type="match status" value="1"/>
</dbReference>
<feature type="region of interest" description="Disordered" evidence="2">
    <location>
        <begin position="275"/>
        <end position="295"/>
    </location>
</feature>
<gene>
    <name evidence="3" type="ORF">DM02DRAFT_524427</name>
</gene>
<protein>
    <submittedName>
        <fullName evidence="3">Aldolase</fullName>
    </submittedName>
</protein>
<reference evidence="3 4" key="1">
    <citation type="journal article" date="2018" name="Sci. Rep.">
        <title>Comparative genomics provides insights into the lifestyle and reveals functional heterogeneity of dark septate endophytic fungi.</title>
        <authorList>
            <person name="Knapp D.G."/>
            <person name="Nemeth J.B."/>
            <person name="Barry K."/>
            <person name="Hainaut M."/>
            <person name="Henrissat B."/>
            <person name="Johnson J."/>
            <person name="Kuo A."/>
            <person name="Lim J.H.P."/>
            <person name="Lipzen A."/>
            <person name="Nolan M."/>
            <person name="Ohm R.A."/>
            <person name="Tamas L."/>
            <person name="Grigoriev I.V."/>
            <person name="Spatafora J.W."/>
            <person name="Nagy L.G."/>
            <person name="Kovacs G.M."/>
        </authorList>
    </citation>
    <scope>NUCLEOTIDE SEQUENCE [LARGE SCALE GENOMIC DNA]</scope>
    <source>
        <strain evidence="3 4">DSE2036</strain>
    </source>
</reference>
<evidence type="ECO:0000313" key="4">
    <source>
        <dbReference type="Proteomes" id="UP000244855"/>
    </source>
</evidence>
<dbReference type="STRING" id="97972.A0A2V1DXX3"/>
<organism evidence="3 4">
    <name type="scientific">Periconia macrospinosa</name>
    <dbReference type="NCBI Taxonomy" id="97972"/>
    <lineage>
        <taxon>Eukaryota</taxon>
        <taxon>Fungi</taxon>
        <taxon>Dikarya</taxon>
        <taxon>Ascomycota</taxon>
        <taxon>Pezizomycotina</taxon>
        <taxon>Dothideomycetes</taxon>
        <taxon>Pleosporomycetidae</taxon>
        <taxon>Pleosporales</taxon>
        <taxon>Massarineae</taxon>
        <taxon>Periconiaceae</taxon>
        <taxon>Periconia</taxon>
    </lineage>
</organism>
<dbReference type="GO" id="GO:0009052">
    <property type="term" value="P:pentose-phosphate shunt, non-oxidative branch"/>
    <property type="evidence" value="ECO:0007669"/>
    <property type="project" value="TreeGrafter"/>
</dbReference>
<name>A0A2V1DXX3_9PLEO</name>
<dbReference type="PANTHER" id="PTHR10683:SF39">
    <property type="entry name" value="TRANSALDOLASE"/>
    <property type="match status" value="1"/>
</dbReference>
<evidence type="ECO:0000256" key="2">
    <source>
        <dbReference type="SAM" id="MobiDB-lite"/>
    </source>
</evidence>
<dbReference type="InterPro" id="IPR001585">
    <property type="entry name" value="TAL/FSA"/>
</dbReference>
<dbReference type="SUPFAM" id="SSF51569">
    <property type="entry name" value="Aldolase"/>
    <property type="match status" value="1"/>
</dbReference>
<dbReference type="GO" id="GO:0005975">
    <property type="term" value="P:carbohydrate metabolic process"/>
    <property type="evidence" value="ECO:0007669"/>
    <property type="project" value="InterPro"/>
</dbReference>
<dbReference type="AlphaFoldDB" id="A0A2V1DXX3"/>
<dbReference type="InterPro" id="IPR013785">
    <property type="entry name" value="Aldolase_TIM"/>
</dbReference>
<keyword evidence="4" id="KW-1185">Reference proteome</keyword>
<dbReference type="PANTHER" id="PTHR10683">
    <property type="entry name" value="TRANSALDOLASE"/>
    <property type="match status" value="1"/>
</dbReference>
<keyword evidence="1" id="KW-0704">Schiff base</keyword>
<dbReference type="Gene3D" id="3.20.20.70">
    <property type="entry name" value="Aldolase class I"/>
    <property type="match status" value="1"/>
</dbReference>
<dbReference type="Proteomes" id="UP000244855">
    <property type="component" value="Unassembled WGS sequence"/>
</dbReference>
<dbReference type="OrthoDB" id="1711136at2759"/>
<accession>A0A2V1DXX3</accession>
<dbReference type="GO" id="GO:0004801">
    <property type="term" value="F:transaldolase activity"/>
    <property type="evidence" value="ECO:0007669"/>
    <property type="project" value="TreeGrafter"/>
</dbReference>
<evidence type="ECO:0000313" key="3">
    <source>
        <dbReference type="EMBL" id="PVI01710.1"/>
    </source>
</evidence>
<dbReference type="EMBL" id="KZ805353">
    <property type="protein sequence ID" value="PVI01710.1"/>
    <property type="molecule type" value="Genomic_DNA"/>
</dbReference>
<proteinExistence type="predicted"/>
<sequence length="369" mass="40988">MGSAETQSWLQKLEEQLNVDVDWMDPAFSIRMKNEFGVTPNDMTSNNLWVNIQMSHPDNKDLFDNTVRELKNEGWLAIYTRIAVGLCKRNIDNIKGRVALQVNPHKAYDTQAVLDHARAYAREFERAGIPKTKYFIKIPSTGPALNAAPKLEAEGIRTLGTALFSLAQAIACSQAGMLYISPYFNETRAHDDLSLWPDVEDPATQHTNAARVWQILETYRQLYKETGKEQPLLKNASFITPKEAMAAGEMGCHSATISHTVIEQLAKLPYDGTKQPGEGVPKPQHVYKTPGPTPERLKKLMTIDPLASANWDGKLASTKVDYLANNGAALEEAIKNDPVSVARLDDALKLFQGGIDESQAKIEKALKEL</sequence>
<evidence type="ECO:0000256" key="1">
    <source>
        <dbReference type="ARBA" id="ARBA00023270"/>
    </source>
</evidence>